<gene>
    <name evidence="1" type="ORF">CB4_02138</name>
</gene>
<keyword evidence="2" id="KW-1185">Reference proteome</keyword>
<evidence type="ECO:0000313" key="2">
    <source>
        <dbReference type="Proteomes" id="UP000217696"/>
    </source>
</evidence>
<evidence type="ECO:0000313" key="1">
    <source>
        <dbReference type="EMBL" id="BAU27964.1"/>
    </source>
</evidence>
<dbReference type="AlphaFoldDB" id="A0A0U5BAN7"/>
<name>A0A0U5BAN7_9BACL</name>
<dbReference type="Pfam" id="PF21818">
    <property type="entry name" value="DUF6884"/>
    <property type="match status" value="1"/>
</dbReference>
<dbReference type="RefSeq" id="WP_096465721.1">
    <property type="nucleotide sequence ID" value="NZ_AP017312.1"/>
</dbReference>
<organism evidence="1 2">
    <name type="scientific">Aneurinibacillus soli</name>
    <dbReference type="NCBI Taxonomy" id="1500254"/>
    <lineage>
        <taxon>Bacteria</taxon>
        <taxon>Bacillati</taxon>
        <taxon>Bacillota</taxon>
        <taxon>Bacilli</taxon>
        <taxon>Bacillales</taxon>
        <taxon>Paenibacillaceae</taxon>
        <taxon>Aneurinibacillus group</taxon>
        <taxon>Aneurinibacillus</taxon>
    </lineage>
</organism>
<dbReference type="EMBL" id="AP017312">
    <property type="protein sequence ID" value="BAU27964.1"/>
    <property type="molecule type" value="Genomic_DNA"/>
</dbReference>
<protein>
    <submittedName>
        <fullName evidence="1">Uncharacterized protein</fullName>
    </submittedName>
</protein>
<dbReference type="Proteomes" id="UP000217696">
    <property type="component" value="Chromosome"/>
</dbReference>
<proteinExistence type="predicted"/>
<accession>A0A0U5BAN7</accession>
<dbReference type="KEGG" id="asoc:CB4_02138"/>
<dbReference type="OrthoDB" id="2364857at2"/>
<dbReference type="InterPro" id="IPR049251">
    <property type="entry name" value="DUF6884"/>
</dbReference>
<sequence length="161" mass="18672">MKRLCIIPCGAKKIWDKYPETGAVEAKNAYISPFGKACQAYATRFFTNWVFLSAKHGFLGPTDRIPQNYDLAFDHKSPHIITLEVLQQQIEKKALHHFDEIIVLGGKKHRRVVEQLFEKEKLQYPLEGCRGIGYMLQRLQHAVQEGQELEENWYAVKLLND</sequence>
<reference evidence="1 2" key="1">
    <citation type="submission" date="2015-12" db="EMBL/GenBank/DDBJ databases">
        <title>Genome sequence of Aneurinibacillus soli.</title>
        <authorList>
            <person name="Lee J.S."/>
            <person name="Lee K.C."/>
            <person name="Kim K.K."/>
            <person name="Lee B.W."/>
        </authorList>
    </citation>
    <scope>NUCLEOTIDE SEQUENCE [LARGE SCALE GENOMIC DNA]</scope>
    <source>
        <strain evidence="1 2">CB4</strain>
    </source>
</reference>